<evidence type="ECO:0000313" key="4">
    <source>
        <dbReference type="EMBL" id="MBF5027960.1"/>
    </source>
</evidence>
<dbReference type="PANTHER" id="PTHR30231">
    <property type="entry name" value="DNA POLYMERASE III SUBUNIT EPSILON"/>
    <property type="match status" value="1"/>
</dbReference>
<dbReference type="InterPro" id="IPR006054">
    <property type="entry name" value="DnaQ"/>
</dbReference>
<keyword evidence="5" id="KW-1185">Reference proteome</keyword>
<comment type="function">
    <text evidence="1">DNA polymerase III is a complex, multichain enzyme responsible for most of the replicative synthesis in bacteria. The epsilon subunit contain the editing function and is a proofreading 3'-5' exonuclease.</text>
</comment>
<dbReference type="CDD" id="cd06127">
    <property type="entry name" value="DEDDh"/>
    <property type="match status" value="1"/>
</dbReference>
<comment type="caution">
    <text evidence="4">The sequence shown here is derived from an EMBL/GenBank/DDBJ whole genome shotgun (WGS) entry which is preliminary data.</text>
</comment>
<dbReference type="GO" id="GO:0003887">
    <property type="term" value="F:DNA-directed DNA polymerase activity"/>
    <property type="evidence" value="ECO:0007669"/>
    <property type="project" value="InterPro"/>
</dbReference>
<dbReference type="Gene3D" id="3.30.420.10">
    <property type="entry name" value="Ribonuclease H-like superfamily/Ribonuclease H"/>
    <property type="match status" value="1"/>
</dbReference>
<evidence type="ECO:0000256" key="2">
    <source>
        <dbReference type="ARBA" id="ARBA00026073"/>
    </source>
</evidence>
<keyword evidence="4" id="KW-0378">Hydrolase</keyword>
<keyword evidence="4" id="KW-0540">Nuclease</keyword>
<comment type="subunit">
    <text evidence="2">DNA polymerase III contains a core (composed of alpha, epsilon and theta chains) that associates with a tau subunit. This core dimerizes to form the POLIII' complex. PolIII' associates with the gamma complex (composed of gamma, delta, delta', psi and chi chains) and with the beta chain to form the complete DNA polymerase III complex.</text>
</comment>
<dbReference type="InterPro" id="IPR013520">
    <property type="entry name" value="Ribonucl_H"/>
</dbReference>
<evidence type="ECO:0000259" key="3">
    <source>
        <dbReference type="SMART" id="SM00479"/>
    </source>
</evidence>
<dbReference type="GO" id="GO:0003677">
    <property type="term" value="F:DNA binding"/>
    <property type="evidence" value="ECO:0007669"/>
    <property type="project" value="InterPro"/>
</dbReference>
<keyword evidence="4" id="KW-0269">Exonuclease</keyword>
<protein>
    <submittedName>
        <fullName evidence="4">3'-5' exonuclease</fullName>
    </submittedName>
</protein>
<dbReference type="GO" id="GO:0008408">
    <property type="term" value="F:3'-5' exonuclease activity"/>
    <property type="evidence" value="ECO:0007669"/>
    <property type="project" value="TreeGrafter"/>
</dbReference>
<dbReference type="Pfam" id="PF00929">
    <property type="entry name" value="RNase_T"/>
    <property type="match status" value="1"/>
</dbReference>
<dbReference type="GO" id="GO:0005829">
    <property type="term" value="C:cytosol"/>
    <property type="evidence" value="ECO:0007669"/>
    <property type="project" value="TreeGrafter"/>
</dbReference>
<evidence type="ECO:0000313" key="5">
    <source>
        <dbReference type="Proteomes" id="UP000694480"/>
    </source>
</evidence>
<feature type="domain" description="Exonuclease" evidence="3">
    <location>
        <begin position="1"/>
        <end position="166"/>
    </location>
</feature>
<dbReference type="FunFam" id="3.30.420.10:FF:000045">
    <property type="entry name" value="3'-5' exonuclease DinG"/>
    <property type="match status" value="1"/>
</dbReference>
<dbReference type="RefSeq" id="WP_194739884.1">
    <property type="nucleotide sequence ID" value="NZ_JADKYY010000012.1"/>
</dbReference>
<accession>A0A930YXA1</accession>
<dbReference type="GO" id="GO:0045004">
    <property type="term" value="P:DNA replication proofreading"/>
    <property type="evidence" value="ECO:0007669"/>
    <property type="project" value="TreeGrafter"/>
</dbReference>
<dbReference type="Proteomes" id="UP000694480">
    <property type="component" value="Unassembled WGS sequence"/>
</dbReference>
<evidence type="ECO:0000256" key="1">
    <source>
        <dbReference type="ARBA" id="ARBA00025483"/>
    </source>
</evidence>
<organism evidence="4 5">
    <name type="scientific">Planobacterium oryzisoli</name>
    <dbReference type="NCBI Taxonomy" id="2771435"/>
    <lineage>
        <taxon>Bacteria</taxon>
        <taxon>Pseudomonadati</taxon>
        <taxon>Bacteroidota</taxon>
        <taxon>Flavobacteriia</taxon>
        <taxon>Flavobacteriales</taxon>
        <taxon>Weeksellaceae</taxon>
        <taxon>Chryseobacterium group</taxon>
        <taxon>Chryseobacterium</taxon>
    </lineage>
</organism>
<gene>
    <name evidence="4" type="ORF">IC612_09140</name>
</gene>
<proteinExistence type="predicted"/>
<name>A0A930YXA1_9FLAO</name>
<sequence>MYSIIDIEGNGAAYRKESIIEIAIYRYDGRKITDQFISLVNPEAEITSFVQKLTGISPAMVRSAPKFHEIARRVLEITEGTTLVGHNIEYDYRMLRQSFKRLGYDYKIETLDTIPLSQELLPEAESYALGKLVKDLGIPLTDHHRAAGDARATLDLFKVLMSKDRKNEIIQKLHEKTNANTYVNKVRDLTQDLPGEKGIVYFQNAAGTILYSNYVDDINKAAKKLLHSKAKRLEKVQKDSEQIHYELVGGELTAALLLLSKGILDRAPSSFGLYTTKKGLSIERKTPQRKTAPLLEFKSYTQGLKAYNYIKSRFSSTQELISFLDLSTRTELWTFPGRILGESAFLVLKQGQAESFGFFELHTQINTLAKIQSLSMELPPEAKLENLLKMALLKGEIHAMGLPE</sequence>
<dbReference type="SMART" id="SM00479">
    <property type="entry name" value="EXOIII"/>
    <property type="match status" value="1"/>
</dbReference>
<dbReference type="InterPro" id="IPR012337">
    <property type="entry name" value="RNaseH-like_sf"/>
</dbReference>
<dbReference type="AlphaFoldDB" id="A0A930YXA1"/>
<dbReference type="NCBIfam" id="TIGR00573">
    <property type="entry name" value="dnaq"/>
    <property type="match status" value="1"/>
</dbReference>
<dbReference type="EMBL" id="JADKYY010000012">
    <property type="protein sequence ID" value="MBF5027960.1"/>
    <property type="molecule type" value="Genomic_DNA"/>
</dbReference>
<dbReference type="PANTHER" id="PTHR30231:SF41">
    <property type="entry name" value="DNA POLYMERASE III SUBUNIT EPSILON"/>
    <property type="match status" value="1"/>
</dbReference>
<dbReference type="SUPFAM" id="SSF53098">
    <property type="entry name" value="Ribonuclease H-like"/>
    <property type="match status" value="1"/>
</dbReference>
<reference evidence="4" key="1">
    <citation type="submission" date="2020-11" db="EMBL/GenBank/DDBJ databases">
        <title>Genome seq and assembly of Planobacterium sp.</title>
        <authorList>
            <person name="Chhetri G."/>
        </authorList>
    </citation>
    <scope>NUCLEOTIDE SEQUENCE</scope>
    <source>
        <strain evidence="4">GCR5</strain>
    </source>
</reference>
<dbReference type="InterPro" id="IPR036397">
    <property type="entry name" value="RNaseH_sf"/>
</dbReference>